<accession>A0A1Z4C4U4</accession>
<dbReference type="Proteomes" id="UP000197019">
    <property type="component" value="Chromosome"/>
</dbReference>
<evidence type="ECO:0000259" key="4">
    <source>
        <dbReference type="Pfam" id="PF01420"/>
    </source>
</evidence>
<gene>
    <name evidence="5" type="ORF">CEK71_22220</name>
</gene>
<dbReference type="InterPro" id="IPR051212">
    <property type="entry name" value="Type-I_RE_S_subunit"/>
</dbReference>
<proteinExistence type="inferred from homology"/>
<dbReference type="InterPro" id="IPR044946">
    <property type="entry name" value="Restrct_endonuc_typeI_TRD_sf"/>
</dbReference>
<dbReference type="GO" id="GO:0009307">
    <property type="term" value="P:DNA restriction-modification system"/>
    <property type="evidence" value="ECO:0007669"/>
    <property type="project" value="UniProtKB-KW"/>
</dbReference>
<keyword evidence="3" id="KW-0238">DNA-binding</keyword>
<dbReference type="PANTHER" id="PTHR43140:SF1">
    <property type="entry name" value="TYPE I RESTRICTION ENZYME ECOKI SPECIFICITY SUBUNIT"/>
    <property type="match status" value="1"/>
</dbReference>
<reference evidence="5 6" key="1">
    <citation type="submission" date="2017-06" db="EMBL/GenBank/DDBJ databases">
        <title>Genome Sequencing of the methanotroph Methylovulum psychrotolerants str. HV10-M2 isolated from a high-altitude environment.</title>
        <authorList>
            <person name="Mateos-Rivera A."/>
        </authorList>
    </citation>
    <scope>NUCLEOTIDE SEQUENCE [LARGE SCALE GENOMIC DNA]</scope>
    <source>
        <strain evidence="5 6">HV10_M2</strain>
    </source>
</reference>
<protein>
    <recommendedName>
        <fullName evidence="4">Type I restriction modification DNA specificity domain-containing protein</fullName>
    </recommendedName>
</protein>
<sequence length="197" mass="22404">MREYPEYKSSGMEWIGEIPESWKIVKLKYLAKFQSGETITADSINEIGDYPVFGGNGLRGYTDNYTNDGDFILIGRQGALCGNVNYAAGKFWASEHAVAVYLRKKITILWLGELLRAMNLNQYSQAAAQPGLSVDRIKNLFIPLPDYKEQIEIELFLDYKTGLIDKFIANRQKQQQLLTDVTQPLVFATLHKPFGWP</sequence>
<dbReference type="EMBL" id="CP022129">
    <property type="protein sequence ID" value="ASF48553.1"/>
    <property type="molecule type" value="Genomic_DNA"/>
</dbReference>
<feature type="domain" description="Type I restriction modification DNA specificity" evidence="4">
    <location>
        <begin position="19"/>
        <end position="159"/>
    </location>
</feature>
<evidence type="ECO:0000256" key="1">
    <source>
        <dbReference type="ARBA" id="ARBA00010923"/>
    </source>
</evidence>
<dbReference type="InterPro" id="IPR000055">
    <property type="entry name" value="Restrct_endonuc_typeI_TRD"/>
</dbReference>
<keyword evidence="2" id="KW-0680">Restriction system</keyword>
<dbReference type="Pfam" id="PF01420">
    <property type="entry name" value="Methylase_S"/>
    <property type="match status" value="1"/>
</dbReference>
<dbReference type="SUPFAM" id="SSF116734">
    <property type="entry name" value="DNA methylase specificity domain"/>
    <property type="match status" value="1"/>
</dbReference>
<evidence type="ECO:0000256" key="2">
    <source>
        <dbReference type="ARBA" id="ARBA00022747"/>
    </source>
</evidence>
<name>A0A1Z4C4U4_9GAMM</name>
<dbReference type="GO" id="GO:0003677">
    <property type="term" value="F:DNA binding"/>
    <property type="evidence" value="ECO:0007669"/>
    <property type="project" value="UniProtKB-KW"/>
</dbReference>
<dbReference type="CDD" id="cd17266">
    <property type="entry name" value="RMtype1_S_Sau1132ORF3780P-TRD2-CR2_like"/>
    <property type="match status" value="1"/>
</dbReference>
<dbReference type="PANTHER" id="PTHR43140">
    <property type="entry name" value="TYPE-1 RESTRICTION ENZYME ECOKI SPECIFICITY PROTEIN"/>
    <property type="match status" value="1"/>
</dbReference>
<dbReference type="KEGG" id="mpsy:CEK71_22220"/>
<evidence type="ECO:0000256" key="3">
    <source>
        <dbReference type="ARBA" id="ARBA00023125"/>
    </source>
</evidence>
<organism evidence="5 6">
    <name type="scientific">Methylovulum psychrotolerans</name>
    <dbReference type="NCBI Taxonomy" id="1704499"/>
    <lineage>
        <taxon>Bacteria</taxon>
        <taxon>Pseudomonadati</taxon>
        <taxon>Pseudomonadota</taxon>
        <taxon>Gammaproteobacteria</taxon>
        <taxon>Methylococcales</taxon>
        <taxon>Methylococcaceae</taxon>
        <taxon>Methylovulum</taxon>
    </lineage>
</organism>
<dbReference type="AlphaFoldDB" id="A0A1Z4C4U4"/>
<dbReference type="Gene3D" id="3.90.220.20">
    <property type="entry name" value="DNA methylase specificity domains"/>
    <property type="match status" value="1"/>
</dbReference>
<dbReference type="OrthoDB" id="9798929at2"/>
<dbReference type="RefSeq" id="WP_088621415.1">
    <property type="nucleotide sequence ID" value="NZ_CP022129.1"/>
</dbReference>
<evidence type="ECO:0000313" key="6">
    <source>
        <dbReference type="Proteomes" id="UP000197019"/>
    </source>
</evidence>
<comment type="similarity">
    <text evidence="1">Belongs to the type-I restriction system S methylase family.</text>
</comment>
<keyword evidence="6" id="KW-1185">Reference proteome</keyword>
<evidence type="ECO:0000313" key="5">
    <source>
        <dbReference type="EMBL" id="ASF48553.1"/>
    </source>
</evidence>